<name>A0A9P6GGT6_9PLEO</name>
<reference evidence="2" key="1">
    <citation type="journal article" date="2020" name="Mol. Plant Microbe Interact.">
        <title>Genome Sequence of the Biocontrol Agent Coniothyrium minitans strain Conio (IMI 134523).</title>
        <authorList>
            <person name="Patel D."/>
            <person name="Shittu T.A."/>
            <person name="Baroncelli R."/>
            <person name="Muthumeenakshi S."/>
            <person name="Osborne T.H."/>
            <person name="Janganan T.K."/>
            <person name="Sreenivasaprasad S."/>
        </authorList>
    </citation>
    <scope>NUCLEOTIDE SEQUENCE</scope>
    <source>
        <strain evidence="2">Conio</strain>
    </source>
</reference>
<proteinExistence type="predicted"/>
<protein>
    <submittedName>
        <fullName evidence="2">Uncharacterized protein</fullName>
    </submittedName>
</protein>
<keyword evidence="3" id="KW-1185">Reference proteome</keyword>
<evidence type="ECO:0000256" key="1">
    <source>
        <dbReference type="SAM" id="MobiDB-lite"/>
    </source>
</evidence>
<organism evidence="2 3">
    <name type="scientific">Paraphaeosphaeria minitans</name>
    <dbReference type="NCBI Taxonomy" id="565426"/>
    <lineage>
        <taxon>Eukaryota</taxon>
        <taxon>Fungi</taxon>
        <taxon>Dikarya</taxon>
        <taxon>Ascomycota</taxon>
        <taxon>Pezizomycotina</taxon>
        <taxon>Dothideomycetes</taxon>
        <taxon>Pleosporomycetidae</taxon>
        <taxon>Pleosporales</taxon>
        <taxon>Massarineae</taxon>
        <taxon>Didymosphaeriaceae</taxon>
        <taxon>Paraphaeosphaeria</taxon>
    </lineage>
</organism>
<feature type="region of interest" description="Disordered" evidence="1">
    <location>
        <begin position="353"/>
        <end position="373"/>
    </location>
</feature>
<dbReference type="EMBL" id="WJXW01000007">
    <property type="protein sequence ID" value="KAF9734896.1"/>
    <property type="molecule type" value="Genomic_DNA"/>
</dbReference>
<sequence length="689" mass="72569">MESVPTRQDENVEYTVDDWVQEAVSVKVCHSVVVNPAIGGQFLNLEVCPEHVEMVVLVVLLTVTETGKTFLTQKLKTSVAVTYSLGPHSSPDQPHPQPKKLRFLPAFARAEFGGQSDSGNTGQGTIGTSSESKSSGDPVCVGFSVPEVVKSQSPVQTDIKGTVLPDDEPDQVAEDGVSIVGMEIADSAGPSEGVISVLEGEDTEASDAVSKVVEEPGVGMTGTVIREPAVLLEMLTKDVLIAEEVEVTETLEDVLTIEVELCVSKVGIVGTEVALLEMPRVDVLITEEIEVTETLEDMLTVEVELCVCKVGMVDTESVALFEMLSLDVITAVESELLFLDDVLVSLFATEEADEVSKEDDGDGDGAETETEAEAEAEAEVLTDFENELILSDNVLILLSVAKTVDAGPEEKVDKEGDVDIMVLLLVSNEDDMVPGIGKDAGVDDEAVGLEFVEVEKTMLVGVRSSEVVSTPDETKVPDGDDENETEKLVLALPDGFGDVWLSDGDSVGEIPEVVSTVAEVTDALWVPEDGGIDGGKTTEETDDVVRLAGGVAVDIVLSKLDDGESGNVPDIEPDEDLISTEELMVADDEGATEEVTTEVSAGFVFAVEPVADLDTAAELVAVGDVGSAVEVRPEEPADERIVEGSSDLVGSPLGGVLDAATELAEGTPEEEDEWPGPTGGSSPLSLHES</sequence>
<feature type="compositionally biased region" description="Polar residues" evidence="1">
    <location>
        <begin position="680"/>
        <end position="689"/>
    </location>
</feature>
<evidence type="ECO:0000313" key="3">
    <source>
        <dbReference type="Proteomes" id="UP000756921"/>
    </source>
</evidence>
<gene>
    <name evidence="2" type="ORF">PMIN01_07799</name>
</gene>
<dbReference type="AlphaFoldDB" id="A0A9P6GGT6"/>
<evidence type="ECO:0000313" key="2">
    <source>
        <dbReference type="EMBL" id="KAF9734896.1"/>
    </source>
</evidence>
<feature type="region of interest" description="Disordered" evidence="1">
    <location>
        <begin position="112"/>
        <end position="137"/>
    </location>
</feature>
<dbReference type="OrthoDB" id="10663717at2759"/>
<comment type="caution">
    <text evidence="2">The sequence shown here is derived from an EMBL/GenBank/DDBJ whole genome shotgun (WGS) entry which is preliminary data.</text>
</comment>
<dbReference type="Proteomes" id="UP000756921">
    <property type="component" value="Unassembled WGS sequence"/>
</dbReference>
<feature type="compositionally biased region" description="Polar residues" evidence="1">
    <location>
        <begin position="126"/>
        <end position="135"/>
    </location>
</feature>
<feature type="region of interest" description="Disordered" evidence="1">
    <location>
        <begin position="632"/>
        <end position="689"/>
    </location>
</feature>
<accession>A0A9P6GGT6</accession>
<feature type="compositionally biased region" description="Basic and acidic residues" evidence="1">
    <location>
        <begin position="632"/>
        <end position="642"/>
    </location>
</feature>